<feature type="transmembrane region" description="Helical" evidence="6">
    <location>
        <begin position="83"/>
        <end position="102"/>
    </location>
</feature>
<keyword evidence="5 6" id="KW-0472">Membrane</keyword>
<organism evidence="7 8">
    <name type="scientific">Archaeoglobus fulgidus DSM 8774</name>
    <dbReference type="NCBI Taxonomy" id="1344584"/>
    <lineage>
        <taxon>Archaea</taxon>
        <taxon>Methanobacteriati</taxon>
        <taxon>Methanobacteriota</taxon>
        <taxon>Archaeoglobi</taxon>
        <taxon>Archaeoglobales</taxon>
        <taxon>Archaeoglobaceae</taxon>
        <taxon>Archaeoglobus</taxon>
    </lineage>
</organism>
<evidence type="ECO:0000256" key="6">
    <source>
        <dbReference type="SAM" id="Phobius"/>
    </source>
</evidence>
<dbReference type="GeneID" id="25399254"/>
<dbReference type="GO" id="GO:0006824">
    <property type="term" value="P:cobalt ion transport"/>
    <property type="evidence" value="ECO:0007669"/>
    <property type="project" value="InterPro"/>
</dbReference>
<dbReference type="NCBIfam" id="TIGR02454">
    <property type="entry name" value="ECF_T_CbiQ"/>
    <property type="match status" value="1"/>
</dbReference>
<evidence type="ECO:0000256" key="1">
    <source>
        <dbReference type="ARBA" id="ARBA00004651"/>
    </source>
</evidence>
<comment type="subcellular location">
    <subcellularLocation>
        <location evidence="1">Cell membrane</location>
        <topology evidence="1">Multi-pass membrane protein</topology>
    </subcellularLocation>
</comment>
<evidence type="ECO:0000313" key="8">
    <source>
        <dbReference type="Proteomes" id="UP000028501"/>
    </source>
</evidence>
<feature type="transmembrane region" description="Helical" evidence="6">
    <location>
        <begin position="108"/>
        <end position="128"/>
    </location>
</feature>
<dbReference type="InterPro" id="IPR003339">
    <property type="entry name" value="ABC/ECF_trnsptr_transmembrane"/>
</dbReference>
<dbReference type="InterPro" id="IPR012809">
    <property type="entry name" value="ECF_CbiQ"/>
</dbReference>
<feature type="transmembrane region" description="Helical" evidence="6">
    <location>
        <begin position="224"/>
        <end position="242"/>
    </location>
</feature>
<accession>A0A075WGA3</accession>
<dbReference type="HOGENOM" id="CLU_056469_1_0_2"/>
<feature type="transmembrane region" description="Helical" evidence="6">
    <location>
        <begin position="35"/>
        <end position="53"/>
    </location>
</feature>
<sequence length="243" mass="27763">MHELLERTIKEASSYFQNFLLHEYTKRSALHEVDARVKLIATIVFVVLAVSTFTLEKVLMVFIFLIVISAVVGLSLRRIAERIWLFTLFSFIVVLPFAISSPTYGVTFTLRVAASLVAIQMLIMTTSFAEICSALRSFKVPAIFVSALWLAYRYAVLMFRELLSILLARESRRVSKGSHMEVWRKGGEAVGLFFLRSFEKAEKVQLAMEARGEAIVHYRGKLKMLDFVYAVIVGFTAFWWVII</sequence>
<evidence type="ECO:0000313" key="7">
    <source>
        <dbReference type="EMBL" id="AIG98842.1"/>
    </source>
</evidence>
<reference evidence="7 8" key="1">
    <citation type="submission" date="2013-07" db="EMBL/GenBank/DDBJ databases">
        <title>Genome of Archaeoglobus fulgidus.</title>
        <authorList>
            <person name="Fiebig A."/>
            <person name="Birkeland N.-K."/>
        </authorList>
    </citation>
    <scope>NUCLEOTIDE SEQUENCE [LARGE SCALE GENOMIC DNA]</scope>
    <source>
        <strain evidence="7 8">DSM 8774</strain>
    </source>
</reference>
<feature type="transmembrane region" description="Helical" evidence="6">
    <location>
        <begin position="59"/>
        <end position="76"/>
    </location>
</feature>
<dbReference type="PANTHER" id="PTHR34857:SF2">
    <property type="entry name" value="SLL0384 PROTEIN"/>
    <property type="match status" value="1"/>
</dbReference>
<dbReference type="RefSeq" id="WP_010879336.1">
    <property type="nucleotide sequence ID" value="NZ_CP006577.1"/>
</dbReference>
<dbReference type="AlphaFoldDB" id="A0A075WGA3"/>
<dbReference type="Pfam" id="PF02361">
    <property type="entry name" value="CbiQ"/>
    <property type="match status" value="1"/>
</dbReference>
<dbReference type="EMBL" id="CP006577">
    <property type="protein sequence ID" value="AIG98842.1"/>
    <property type="molecule type" value="Genomic_DNA"/>
</dbReference>
<evidence type="ECO:0000256" key="5">
    <source>
        <dbReference type="ARBA" id="ARBA00023136"/>
    </source>
</evidence>
<dbReference type="GO" id="GO:0043190">
    <property type="term" value="C:ATP-binding cassette (ABC) transporter complex"/>
    <property type="evidence" value="ECO:0007669"/>
    <property type="project" value="InterPro"/>
</dbReference>
<dbReference type="PANTHER" id="PTHR34857">
    <property type="entry name" value="SLL0384 PROTEIN"/>
    <property type="match status" value="1"/>
</dbReference>
<keyword evidence="4 6" id="KW-1133">Transmembrane helix</keyword>
<dbReference type="KEGG" id="afg:AFULGI_00020980"/>
<evidence type="ECO:0000256" key="4">
    <source>
        <dbReference type="ARBA" id="ARBA00022989"/>
    </source>
</evidence>
<dbReference type="Proteomes" id="UP000028501">
    <property type="component" value="Chromosome"/>
</dbReference>
<evidence type="ECO:0000256" key="2">
    <source>
        <dbReference type="ARBA" id="ARBA00022475"/>
    </source>
</evidence>
<evidence type="ECO:0000256" key="3">
    <source>
        <dbReference type="ARBA" id="ARBA00022692"/>
    </source>
</evidence>
<keyword evidence="3 6" id="KW-0812">Transmembrane</keyword>
<dbReference type="CDD" id="cd16914">
    <property type="entry name" value="EcfT"/>
    <property type="match status" value="1"/>
</dbReference>
<name>A0A075WGA3_ARCFL</name>
<dbReference type="InterPro" id="IPR051611">
    <property type="entry name" value="ECF_transporter_component"/>
</dbReference>
<protein>
    <submittedName>
        <fullName evidence="7">Cobalt ABC transporter, permease protein CbiQ</fullName>
    </submittedName>
</protein>
<proteinExistence type="predicted"/>
<keyword evidence="2" id="KW-1003">Cell membrane</keyword>
<gene>
    <name evidence="7" type="ORF">AFULGI_00020980</name>
</gene>